<name>A0ABQ9GEE7_9NEOP</name>
<protein>
    <submittedName>
        <fullName evidence="1">Uncharacterized protein</fullName>
    </submittedName>
</protein>
<dbReference type="Proteomes" id="UP001159363">
    <property type="component" value="Chromosome 11"/>
</dbReference>
<gene>
    <name evidence="1" type="ORF">PR048_027069</name>
</gene>
<dbReference type="EMBL" id="JARBHB010000012">
    <property type="protein sequence ID" value="KAJ8870770.1"/>
    <property type="molecule type" value="Genomic_DNA"/>
</dbReference>
<proteinExistence type="predicted"/>
<comment type="caution">
    <text evidence="1">The sequence shown here is derived from an EMBL/GenBank/DDBJ whole genome shotgun (WGS) entry which is preliminary data.</text>
</comment>
<reference evidence="1 2" key="1">
    <citation type="submission" date="2023-02" db="EMBL/GenBank/DDBJ databases">
        <title>LHISI_Scaffold_Assembly.</title>
        <authorList>
            <person name="Stuart O.P."/>
            <person name="Cleave R."/>
            <person name="Magrath M.J.L."/>
            <person name="Mikheyev A.S."/>
        </authorList>
    </citation>
    <scope>NUCLEOTIDE SEQUENCE [LARGE SCALE GENOMIC DNA]</scope>
    <source>
        <strain evidence="1">Daus_M_001</strain>
        <tissue evidence="1">Leg muscle</tissue>
    </source>
</reference>
<sequence>MLDIVCMLQAVVHLTDERRQQKEALRQSNMASVFERLHHSFLEADNAVAQSPHRTSGNFAATHAFPFPIFVFTYQQSNDY</sequence>
<evidence type="ECO:0000313" key="1">
    <source>
        <dbReference type="EMBL" id="KAJ8870770.1"/>
    </source>
</evidence>
<evidence type="ECO:0000313" key="2">
    <source>
        <dbReference type="Proteomes" id="UP001159363"/>
    </source>
</evidence>
<keyword evidence="2" id="KW-1185">Reference proteome</keyword>
<organism evidence="1 2">
    <name type="scientific">Dryococelus australis</name>
    <dbReference type="NCBI Taxonomy" id="614101"/>
    <lineage>
        <taxon>Eukaryota</taxon>
        <taxon>Metazoa</taxon>
        <taxon>Ecdysozoa</taxon>
        <taxon>Arthropoda</taxon>
        <taxon>Hexapoda</taxon>
        <taxon>Insecta</taxon>
        <taxon>Pterygota</taxon>
        <taxon>Neoptera</taxon>
        <taxon>Polyneoptera</taxon>
        <taxon>Phasmatodea</taxon>
        <taxon>Verophasmatodea</taxon>
        <taxon>Anareolatae</taxon>
        <taxon>Phasmatidae</taxon>
        <taxon>Eurycanthinae</taxon>
        <taxon>Dryococelus</taxon>
    </lineage>
</organism>
<accession>A0ABQ9GEE7</accession>